<keyword evidence="2" id="KW-1185">Reference proteome</keyword>
<organism evidence="1 2">
    <name type="scientific">Vespula squamosa</name>
    <name type="common">Southern yellow jacket</name>
    <name type="synonym">Wasp</name>
    <dbReference type="NCBI Taxonomy" id="30214"/>
    <lineage>
        <taxon>Eukaryota</taxon>
        <taxon>Metazoa</taxon>
        <taxon>Ecdysozoa</taxon>
        <taxon>Arthropoda</taxon>
        <taxon>Hexapoda</taxon>
        <taxon>Insecta</taxon>
        <taxon>Pterygota</taxon>
        <taxon>Neoptera</taxon>
        <taxon>Endopterygota</taxon>
        <taxon>Hymenoptera</taxon>
        <taxon>Apocrita</taxon>
        <taxon>Aculeata</taxon>
        <taxon>Vespoidea</taxon>
        <taxon>Vespidae</taxon>
        <taxon>Vespinae</taxon>
        <taxon>Vespula</taxon>
    </lineage>
</organism>
<dbReference type="Proteomes" id="UP001607302">
    <property type="component" value="Unassembled WGS sequence"/>
</dbReference>
<proteinExistence type="predicted"/>
<evidence type="ECO:0000313" key="1">
    <source>
        <dbReference type="EMBL" id="KAL2716484.1"/>
    </source>
</evidence>
<accession>A0ABD2A785</accession>
<sequence length="106" mass="11794">MKCRLPDPNLRFSYIIHYTLKDILKVYNGSLSMGVNDASDDSSRFGISSLQRLSTCNKCCVHLVTIEIRKTMFLYLLIHAGVSICHSIAAETSDVTLLRILCPVSG</sequence>
<evidence type="ECO:0000313" key="2">
    <source>
        <dbReference type="Proteomes" id="UP001607302"/>
    </source>
</evidence>
<dbReference type="AlphaFoldDB" id="A0ABD2A785"/>
<gene>
    <name evidence="1" type="ORF">V1478_014160</name>
</gene>
<reference evidence="1 2" key="1">
    <citation type="journal article" date="2024" name="Ann. Entomol. Soc. Am.">
        <title>Genomic analyses of the southern and eastern yellowjacket wasps (Hymenoptera: Vespidae) reveal evolutionary signatures of social life.</title>
        <authorList>
            <person name="Catto M.A."/>
            <person name="Caine P.B."/>
            <person name="Orr S.E."/>
            <person name="Hunt B.G."/>
            <person name="Goodisman M.A.D."/>
        </authorList>
    </citation>
    <scope>NUCLEOTIDE SEQUENCE [LARGE SCALE GENOMIC DNA]</scope>
    <source>
        <strain evidence="1">233</strain>
        <tissue evidence="1">Head and thorax</tissue>
    </source>
</reference>
<comment type="caution">
    <text evidence="1">The sequence shown here is derived from an EMBL/GenBank/DDBJ whole genome shotgun (WGS) entry which is preliminary data.</text>
</comment>
<name>A0ABD2A785_VESSQ</name>
<protein>
    <submittedName>
        <fullName evidence="1">Uncharacterized protein</fullName>
    </submittedName>
</protein>
<dbReference type="EMBL" id="JAUDFV010000154">
    <property type="protein sequence ID" value="KAL2716484.1"/>
    <property type="molecule type" value="Genomic_DNA"/>
</dbReference>